<evidence type="ECO:0000256" key="2">
    <source>
        <dbReference type="ARBA" id="ARBA00006993"/>
    </source>
</evidence>
<dbReference type="GO" id="GO:0003779">
    <property type="term" value="F:actin binding"/>
    <property type="evidence" value="ECO:0007669"/>
    <property type="project" value="UniProtKB-UniRule"/>
</dbReference>
<proteinExistence type="inferred from homology"/>
<feature type="compositionally biased region" description="Polar residues" evidence="7">
    <location>
        <begin position="534"/>
        <end position="550"/>
    </location>
</feature>
<feature type="region of interest" description="Disordered" evidence="7">
    <location>
        <begin position="1436"/>
        <end position="1457"/>
    </location>
</feature>
<dbReference type="Proteomes" id="UP000823749">
    <property type="component" value="Chromosome 5"/>
</dbReference>
<comment type="similarity">
    <text evidence="2 6">Belongs to the SCAR/WAVE family.</text>
</comment>
<protein>
    <recommendedName>
        <fullName evidence="6">Protein SCAR</fullName>
    </recommendedName>
    <alternativeName>
        <fullName evidence="6">Protein WAVE</fullName>
    </alternativeName>
</protein>
<dbReference type="GO" id="GO:0034237">
    <property type="term" value="F:protein kinase A regulatory subunit binding"/>
    <property type="evidence" value="ECO:0007669"/>
    <property type="project" value="TreeGrafter"/>
</dbReference>
<evidence type="ECO:0000256" key="4">
    <source>
        <dbReference type="ARBA" id="ARBA00023212"/>
    </source>
</evidence>
<comment type="subcellular location">
    <subcellularLocation>
        <location evidence="1 6">Cytoplasm</location>
        <location evidence="1 6">Cytoskeleton</location>
    </subcellularLocation>
</comment>
<dbReference type="FunFam" id="1.20.5.340:FF:000045">
    <property type="entry name" value="SCAR family protein"/>
    <property type="match status" value="1"/>
</dbReference>
<dbReference type="GO" id="GO:0071933">
    <property type="term" value="F:Arp2/3 complex binding"/>
    <property type="evidence" value="ECO:0007669"/>
    <property type="project" value="TreeGrafter"/>
</dbReference>
<evidence type="ECO:0000256" key="3">
    <source>
        <dbReference type="ARBA" id="ARBA00022490"/>
    </source>
</evidence>
<dbReference type="GO" id="GO:0030036">
    <property type="term" value="P:actin cytoskeleton organization"/>
    <property type="evidence" value="ECO:0007669"/>
    <property type="project" value="UniProtKB-UniRule"/>
</dbReference>
<keyword evidence="3 6" id="KW-0963">Cytoplasm</keyword>
<gene>
    <name evidence="8" type="ORF">RHGRI_015607</name>
</gene>
<accession>A0AAV6KDW7</accession>
<dbReference type="EMBL" id="JACTNZ010000005">
    <property type="protein sequence ID" value="KAG5550701.1"/>
    <property type="molecule type" value="Genomic_DNA"/>
</dbReference>
<dbReference type="EMBL" id="JACTNZ010000005">
    <property type="protein sequence ID" value="KAG5550702.1"/>
    <property type="molecule type" value="Genomic_DNA"/>
</dbReference>
<dbReference type="GO" id="GO:0005856">
    <property type="term" value="C:cytoskeleton"/>
    <property type="evidence" value="ECO:0007669"/>
    <property type="project" value="UniProtKB-SubCell"/>
</dbReference>
<evidence type="ECO:0000256" key="7">
    <source>
        <dbReference type="SAM" id="MobiDB-lite"/>
    </source>
</evidence>
<comment type="caution">
    <text evidence="8">The sequence shown here is derived from an EMBL/GenBank/DDBJ whole genome shotgun (WGS) entry which is preliminary data.</text>
</comment>
<evidence type="ECO:0000313" key="8">
    <source>
        <dbReference type="EMBL" id="KAG5550701.1"/>
    </source>
</evidence>
<comment type="function">
    <text evidence="5">Involved in regulation of actin and microtubule organization. Part of a WAVE complex that activates the Arp2/3 complex. Regulates trichome branch positioning and expansion.</text>
</comment>
<evidence type="ECO:0000256" key="1">
    <source>
        <dbReference type="ARBA" id="ARBA00004245"/>
    </source>
</evidence>
<feature type="region of interest" description="Disordered" evidence="7">
    <location>
        <begin position="489"/>
        <end position="551"/>
    </location>
</feature>
<reference evidence="8" key="1">
    <citation type="submission" date="2020-08" db="EMBL/GenBank/DDBJ databases">
        <title>Plant Genome Project.</title>
        <authorList>
            <person name="Zhang R.-G."/>
        </authorList>
    </citation>
    <scope>NUCLEOTIDE SEQUENCE</scope>
    <source>
        <strain evidence="8">WSP0</strain>
        <tissue evidence="8">Leaf</tissue>
    </source>
</reference>
<dbReference type="PANTHER" id="PTHR12902">
    <property type="entry name" value="WASP-1"/>
    <property type="match status" value="1"/>
</dbReference>
<keyword evidence="4 6" id="KW-0206">Cytoskeleton</keyword>
<dbReference type="GO" id="GO:2000601">
    <property type="term" value="P:positive regulation of Arp2/3 complex-mediated actin nucleation"/>
    <property type="evidence" value="ECO:0007669"/>
    <property type="project" value="TreeGrafter"/>
</dbReference>
<dbReference type="InterPro" id="IPR028288">
    <property type="entry name" value="SCAR/WAVE_fam"/>
</dbReference>
<feature type="compositionally biased region" description="Low complexity" evidence="7">
    <location>
        <begin position="509"/>
        <end position="520"/>
    </location>
</feature>
<feature type="region of interest" description="Disordered" evidence="7">
    <location>
        <begin position="713"/>
        <end position="732"/>
    </location>
</feature>
<dbReference type="Gene3D" id="1.20.5.340">
    <property type="match status" value="1"/>
</dbReference>
<dbReference type="PANTHER" id="PTHR12902:SF1">
    <property type="entry name" value="WISKOTT-ALDRICH SYNDROME PROTEIN FAMILY MEMBER"/>
    <property type="match status" value="1"/>
</dbReference>
<dbReference type="Gene3D" id="6.10.280.150">
    <property type="match status" value="1"/>
</dbReference>
<evidence type="ECO:0000256" key="6">
    <source>
        <dbReference type="RuleBase" id="RU367034"/>
    </source>
</evidence>
<name>A0AAV6KDW7_9ERIC</name>
<dbReference type="GO" id="GO:0005737">
    <property type="term" value="C:cytoplasm"/>
    <property type="evidence" value="ECO:0007669"/>
    <property type="project" value="UniProtKB-ARBA"/>
</dbReference>
<evidence type="ECO:0000313" key="9">
    <source>
        <dbReference type="Proteomes" id="UP000823749"/>
    </source>
</evidence>
<keyword evidence="6" id="KW-0009">Actin-binding</keyword>
<keyword evidence="9" id="KW-1185">Reference proteome</keyword>
<evidence type="ECO:0000256" key="5">
    <source>
        <dbReference type="ARBA" id="ARBA00055640"/>
    </source>
</evidence>
<organism evidence="8 9">
    <name type="scientific">Rhododendron griersonianum</name>
    <dbReference type="NCBI Taxonomy" id="479676"/>
    <lineage>
        <taxon>Eukaryota</taxon>
        <taxon>Viridiplantae</taxon>
        <taxon>Streptophyta</taxon>
        <taxon>Embryophyta</taxon>
        <taxon>Tracheophyta</taxon>
        <taxon>Spermatophyta</taxon>
        <taxon>Magnoliopsida</taxon>
        <taxon>eudicotyledons</taxon>
        <taxon>Gunneridae</taxon>
        <taxon>Pentapetalae</taxon>
        <taxon>asterids</taxon>
        <taxon>Ericales</taxon>
        <taxon>Ericaceae</taxon>
        <taxon>Ericoideae</taxon>
        <taxon>Rhodoreae</taxon>
        <taxon>Rhododendron</taxon>
    </lineage>
</organism>
<sequence length="1514" mass="166912">MPLTRYQIRNEYSLADPELYREADKDDPEALLEGVAMAGLVGVLRQLGDLAEFAAEIFHDLHEEVMATAARGHGLMVRVQQLETDFPSIEKAFLSQTSPSLFFYDPGVEWHPNLRMDQNLITRGDLPRFVMDSYEECRGPPRLFLLDKFDVAGAGACLKRYTDPSFFKVESSSPGMTKAEVHREKKTRKAKSGKRLPHPKDLICYIYAVTYNWSEDLVSSHWRGVLQGILHIVLNVEALLVRETCGSYIEALLKVATLRHYLRLHQLFMEESVEDYISDPSRRVKLKRRLNGFPFDSKTGKSYMEKFLKTSTPDHNVRDISVNSSPLRLPSNGNEESGIQILEISTVNPGKELPWRKRSPWSSPDAEKTRRNYSIDELNEEGDYGILEVPNPTHISEADTVHEDEYEKGIVADRERKIESSVDGYQSDDIASEVENYMDALTNMDSEMETDTECRAKNNLHILNTENVVMNSDANVELQYLQAHFSDSQSIENSTATDDENSSSRKGLSSFSYSDSLSNSAENAPSDGDVSANILPSTGSREAESVSSDQAAERMVSNGVCTGVSSFCLSDSTNLPVNSGKNSMEGESVGLESDEIYSAHNKLNTGYLDREENTACLGDNVPCTSSCSDGPSQTRYDFLPELSSGNHFVYKLDNENSHVLSHSSGKQISENLLDNVVQAEYGEDECPEIFVDNPSHSVASELETWHPYIKPDGIVSEADDVPPLSGERETSSIPEVYSPQATDITKQQFPGISETDPTLELDSADVGFHNYEEENLDKATNAADDEEIGESLRYTHIFGEDAADLELPSDLQNSPDPPPIPAVCLDDATIESVHSEGLVDEAVASAYIDCNGGEGKALSGNPTKLQEESNPIVQDLHANGMEINELYSQEHFQESGSEKEADQQGVALSFLDSVMLSTVSCDESNSEVLSNVPDPAMAAPSRSLQIVDATTVSLSSDLHDQQSELKSAQVSNLLEDAEDDRKVELQDDQFDVASCCDQDDVPTVNELPRNSLQTVYASTVPLSYDQHDQLSESKYAKQINIVEDAEDDVSSYDYPIAEQRPPLEQKSDLQNDQYDVASRCGQDSESKSSHEIIVVQNAEDAASSRSHHIVELKAPVEQKVEQDDQLDVESLNLDKARSDPVMELMQSPNQDDASFGFCVAHLPSEPSVLELLPQVDVSNKAKELSFSAPPSFGQLPEVSQINLDEMPPLPPLPPMQWRIGKVQHASLTSKRDLGELNRGSFPPLLMSTADDNTQLGHLAAADEIARPSIPFLQLSASKGENSQHSYENLAGDMMHSNPSSLQGTNGELDIPTSGRPQPPTVCAVTSEHGFGASEGETAQPSTNPLPPATNIQDAVPANPLKFILEELDHPSHQLAPERSLKDDKLQGTSVVSEGKAINPLETTFSPPMMQVHQPHNVLLHSEEQTTWSLSMFTRLPPSEDGNPNGNRPTKLPRPRNPLIDAVVAHDKSKLRKVTEQVQSHVGEQIEERDSLLKQIRTKAFAGSDDDDADSWSDS</sequence>